<name>A0ABS5HNV3_9RHOB</name>
<comment type="caution">
    <text evidence="1">The sequence shown here is derived from an EMBL/GenBank/DDBJ whole genome shotgun (WGS) entry which is preliminary data.</text>
</comment>
<reference evidence="1 2" key="1">
    <citation type="journal article" date="2021" name="Arch. Microbiol.">
        <title>Thalassobius aquimarinus sp. nov., isolated from the Sea of Japan seashore.</title>
        <authorList>
            <person name="Kurilenko V.V."/>
            <person name="Romanenko L.A."/>
            <person name="Chernysheva N.Y."/>
            <person name="Velansky P.V."/>
            <person name="Tekutyeva L.A."/>
            <person name="Isaeva M.P."/>
            <person name="Mikhailov V.V."/>
        </authorList>
    </citation>
    <scope>NUCLEOTIDE SEQUENCE [LARGE SCALE GENOMIC DNA]</scope>
    <source>
        <strain evidence="1 2">KMM 8518</strain>
    </source>
</reference>
<protein>
    <submittedName>
        <fullName evidence="1">Uncharacterized protein</fullName>
    </submittedName>
</protein>
<dbReference type="RefSeq" id="WP_212700123.1">
    <property type="nucleotide sequence ID" value="NZ_JADMKU010000004.1"/>
</dbReference>
<accession>A0ABS5HNV3</accession>
<keyword evidence="2" id="KW-1185">Reference proteome</keyword>
<proteinExistence type="predicted"/>
<gene>
    <name evidence="1" type="ORF">IT775_05630</name>
</gene>
<sequence>MRDHTDYSGLAALSIREAPLPALSDHELLPESEIVGILRDAAATHENAFGTDPERKMRRAVAELINRNIAGGNSFRRR</sequence>
<dbReference type="EMBL" id="JADMKU010000004">
    <property type="protein sequence ID" value="MBR9650603.1"/>
    <property type="molecule type" value="Genomic_DNA"/>
</dbReference>
<evidence type="ECO:0000313" key="2">
    <source>
        <dbReference type="Proteomes" id="UP001195941"/>
    </source>
</evidence>
<organism evidence="1 2">
    <name type="scientific">Thalassovita aquimarina</name>
    <dbReference type="NCBI Taxonomy" id="2785917"/>
    <lineage>
        <taxon>Bacteria</taxon>
        <taxon>Pseudomonadati</taxon>
        <taxon>Pseudomonadota</taxon>
        <taxon>Alphaproteobacteria</taxon>
        <taxon>Rhodobacterales</taxon>
        <taxon>Roseobacteraceae</taxon>
        <taxon>Thalassovita</taxon>
    </lineage>
</organism>
<evidence type="ECO:0000313" key="1">
    <source>
        <dbReference type="EMBL" id="MBR9650603.1"/>
    </source>
</evidence>
<dbReference type="Proteomes" id="UP001195941">
    <property type="component" value="Unassembled WGS sequence"/>
</dbReference>